<evidence type="ECO:0000313" key="2">
    <source>
        <dbReference type="EMBL" id="CAA9456924.1"/>
    </source>
</evidence>
<name>A0A6J4QXZ7_9ACTN</name>
<feature type="non-terminal residue" evidence="2">
    <location>
        <position position="170"/>
    </location>
</feature>
<accession>A0A6J4QXZ7</accession>
<feature type="non-terminal residue" evidence="2">
    <location>
        <position position="1"/>
    </location>
</feature>
<feature type="region of interest" description="Disordered" evidence="1">
    <location>
        <begin position="47"/>
        <end position="140"/>
    </location>
</feature>
<gene>
    <name evidence="2" type="ORF">AVDCRST_MAG01-01-5315</name>
</gene>
<dbReference type="AlphaFoldDB" id="A0A6J4QXZ7"/>
<feature type="compositionally biased region" description="Low complexity" evidence="1">
    <location>
        <begin position="52"/>
        <end position="62"/>
    </location>
</feature>
<reference evidence="2" key="1">
    <citation type="submission" date="2020-02" db="EMBL/GenBank/DDBJ databases">
        <authorList>
            <person name="Meier V. D."/>
        </authorList>
    </citation>
    <scope>NUCLEOTIDE SEQUENCE</scope>
    <source>
        <strain evidence="2">AVDCRST_MAG01</strain>
    </source>
</reference>
<feature type="compositionally biased region" description="Basic and acidic residues" evidence="1">
    <location>
        <begin position="99"/>
        <end position="109"/>
    </location>
</feature>
<dbReference type="EMBL" id="CADCUW010000704">
    <property type="protein sequence ID" value="CAA9456924.1"/>
    <property type="molecule type" value="Genomic_DNA"/>
</dbReference>
<evidence type="ECO:0000256" key="1">
    <source>
        <dbReference type="SAM" id="MobiDB-lite"/>
    </source>
</evidence>
<proteinExistence type="predicted"/>
<feature type="compositionally biased region" description="Low complexity" evidence="1">
    <location>
        <begin position="120"/>
        <end position="132"/>
    </location>
</feature>
<sequence>EIPERQFPRARLRTCPVGHPLHHGRRGSSHSRPRRRIVLLRARGPHLPAKFGGRLRLPGSLRAPRRPGRGGDDRRQGARRVLHRGPAARGRCRPLRAVRRQDRGGRDLRGGAAPAEDLVPGRPQAARRQAGGADPGDRAVPEGLRLPYDSALEILYLAAAIALVSGGLYL</sequence>
<feature type="compositionally biased region" description="Basic residues" evidence="1">
    <location>
        <begin position="20"/>
        <end position="35"/>
    </location>
</feature>
<feature type="region of interest" description="Disordered" evidence="1">
    <location>
        <begin position="1"/>
        <end position="35"/>
    </location>
</feature>
<protein>
    <submittedName>
        <fullName evidence="2">Uncharacterized protein</fullName>
    </submittedName>
</protein>
<organism evidence="2">
    <name type="scientific">uncultured Rubrobacteraceae bacterium</name>
    <dbReference type="NCBI Taxonomy" id="349277"/>
    <lineage>
        <taxon>Bacteria</taxon>
        <taxon>Bacillati</taxon>
        <taxon>Actinomycetota</taxon>
        <taxon>Rubrobacteria</taxon>
        <taxon>Rubrobacterales</taxon>
        <taxon>Rubrobacteraceae</taxon>
        <taxon>environmental samples</taxon>
    </lineage>
</organism>